<keyword evidence="2" id="KW-1185">Reference proteome</keyword>
<reference evidence="1 2" key="1">
    <citation type="submission" date="2016-10" db="EMBL/GenBank/DDBJ databases">
        <authorList>
            <person name="de Groot N.N."/>
        </authorList>
    </citation>
    <scope>NUCLEOTIDE SEQUENCE [LARGE SCALE GENOMIC DNA]</scope>
    <source>
        <strain evidence="1 2">DSM 26130</strain>
    </source>
</reference>
<organism evidence="1 2">
    <name type="scientific">Spirosoma endophyticum</name>
    <dbReference type="NCBI Taxonomy" id="662367"/>
    <lineage>
        <taxon>Bacteria</taxon>
        <taxon>Pseudomonadati</taxon>
        <taxon>Bacteroidota</taxon>
        <taxon>Cytophagia</taxon>
        <taxon>Cytophagales</taxon>
        <taxon>Cytophagaceae</taxon>
        <taxon>Spirosoma</taxon>
    </lineage>
</organism>
<name>A0A1I1U922_9BACT</name>
<sequence length="129" mass="14712">METGLRNDGQKLREILKLKGFDMTSVAKSLNVSRAIVEKDSQKPMLSRKALAKYTPLLFRSIDAFYMDETSIPEKGMDYSVGESQGLVYKDELIESMRETIREQRKHIDTLTSMLRFFPSAVQQATITA</sequence>
<dbReference type="AlphaFoldDB" id="A0A1I1U922"/>
<proteinExistence type="predicted"/>
<gene>
    <name evidence="1" type="ORF">SAMN05216167_106168</name>
</gene>
<dbReference type="Proteomes" id="UP000198598">
    <property type="component" value="Unassembled WGS sequence"/>
</dbReference>
<dbReference type="EMBL" id="FOLQ01000006">
    <property type="protein sequence ID" value="SFD67135.1"/>
    <property type="molecule type" value="Genomic_DNA"/>
</dbReference>
<evidence type="ECO:0000313" key="2">
    <source>
        <dbReference type="Proteomes" id="UP000198598"/>
    </source>
</evidence>
<accession>A0A1I1U922</accession>
<evidence type="ECO:0000313" key="1">
    <source>
        <dbReference type="EMBL" id="SFD67135.1"/>
    </source>
</evidence>
<dbReference type="STRING" id="662367.SAMN05216167_106168"/>
<protein>
    <submittedName>
        <fullName evidence="1">Uncharacterized protein</fullName>
    </submittedName>
</protein>
<dbReference type="RefSeq" id="WP_093828393.1">
    <property type="nucleotide sequence ID" value="NZ_FOLQ01000006.1"/>
</dbReference>